<feature type="signal peptide" evidence="2">
    <location>
        <begin position="1"/>
        <end position="22"/>
    </location>
</feature>
<protein>
    <submittedName>
        <fullName evidence="3">Uncharacterized protein</fullName>
    </submittedName>
</protein>
<feature type="compositionally biased region" description="Basic and acidic residues" evidence="1">
    <location>
        <begin position="55"/>
        <end position="64"/>
    </location>
</feature>
<evidence type="ECO:0000313" key="4">
    <source>
        <dbReference type="Proteomes" id="UP000230750"/>
    </source>
</evidence>
<proteinExistence type="predicted"/>
<keyword evidence="4" id="KW-1185">Reference proteome</keyword>
<feature type="chain" id="PRO_5013950108" evidence="2">
    <location>
        <begin position="23"/>
        <end position="64"/>
    </location>
</feature>
<evidence type="ECO:0000256" key="2">
    <source>
        <dbReference type="SAM" id="SignalP"/>
    </source>
</evidence>
<accession>A0A2G8K4B7</accession>
<organism evidence="3 4">
    <name type="scientific">Stichopus japonicus</name>
    <name type="common">Sea cucumber</name>
    <dbReference type="NCBI Taxonomy" id="307972"/>
    <lineage>
        <taxon>Eukaryota</taxon>
        <taxon>Metazoa</taxon>
        <taxon>Echinodermata</taxon>
        <taxon>Eleutherozoa</taxon>
        <taxon>Echinozoa</taxon>
        <taxon>Holothuroidea</taxon>
        <taxon>Aspidochirotacea</taxon>
        <taxon>Aspidochirotida</taxon>
        <taxon>Stichopodidae</taxon>
        <taxon>Apostichopus</taxon>
    </lineage>
</organism>
<name>A0A2G8K4B7_STIJA</name>
<dbReference type="AlphaFoldDB" id="A0A2G8K4B7"/>
<evidence type="ECO:0000313" key="3">
    <source>
        <dbReference type="EMBL" id="PIK42857.1"/>
    </source>
</evidence>
<dbReference type="Proteomes" id="UP000230750">
    <property type="component" value="Unassembled WGS sequence"/>
</dbReference>
<feature type="region of interest" description="Disordered" evidence="1">
    <location>
        <begin position="34"/>
        <end position="64"/>
    </location>
</feature>
<dbReference type="EMBL" id="MRZV01000897">
    <property type="protein sequence ID" value="PIK42857.1"/>
    <property type="molecule type" value="Genomic_DNA"/>
</dbReference>
<sequence length="64" mass="7294">MKLLSILLLSCLVMSLVLTTDAIRLKGVLGHPPPSCPDDCTHDHDHDHRHRRSIQRREENAETD</sequence>
<reference evidence="3 4" key="1">
    <citation type="journal article" date="2017" name="PLoS Biol.">
        <title>The sea cucumber genome provides insights into morphological evolution and visceral regeneration.</title>
        <authorList>
            <person name="Zhang X."/>
            <person name="Sun L."/>
            <person name="Yuan J."/>
            <person name="Sun Y."/>
            <person name="Gao Y."/>
            <person name="Zhang L."/>
            <person name="Li S."/>
            <person name="Dai H."/>
            <person name="Hamel J.F."/>
            <person name="Liu C."/>
            <person name="Yu Y."/>
            <person name="Liu S."/>
            <person name="Lin W."/>
            <person name="Guo K."/>
            <person name="Jin S."/>
            <person name="Xu P."/>
            <person name="Storey K.B."/>
            <person name="Huan P."/>
            <person name="Zhang T."/>
            <person name="Zhou Y."/>
            <person name="Zhang J."/>
            <person name="Lin C."/>
            <person name="Li X."/>
            <person name="Xing L."/>
            <person name="Huo D."/>
            <person name="Sun M."/>
            <person name="Wang L."/>
            <person name="Mercier A."/>
            <person name="Li F."/>
            <person name="Yang H."/>
            <person name="Xiang J."/>
        </authorList>
    </citation>
    <scope>NUCLEOTIDE SEQUENCE [LARGE SCALE GENOMIC DNA]</scope>
    <source>
        <strain evidence="3">Shaxun</strain>
        <tissue evidence="3">Muscle</tissue>
    </source>
</reference>
<keyword evidence="2" id="KW-0732">Signal</keyword>
<evidence type="ECO:0000256" key="1">
    <source>
        <dbReference type="SAM" id="MobiDB-lite"/>
    </source>
</evidence>
<gene>
    <name evidence="3" type="ORF">BSL78_20273</name>
</gene>
<comment type="caution">
    <text evidence="3">The sequence shown here is derived from an EMBL/GenBank/DDBJ whole genome shotgun (WGS) entry which is preliminary data.</text>
</comment>